<dbReference type="EMBL" id="GBEZ01025219">
    <property type="protein sequence ID" value="JAC61841.1"/>
    <property type="molecule type" value="Transcribed_RNA"/>
</dbReference>
<feature type="non-terminal residue" evidence="1">
    <location>
        <position position="89"/>
    </location>
</feature>
<reference evidence="1" key="1">
    <citation type="submission" date="2014-05" db="EMBL/GenBank/DDBJ databases">
        <title>The transcriptome of the halophilic microalga Tetraselmis sp. GSL018 isolated from the Great Salt Lake, Utah.</title>
        <authorList>
            <person name="Jinkerson R.E."/>
            <person name="D'Adamo S."/>
            <person name="Posewitz M.C."/>
        </authorList>
    </citation>
    <scope>NUCLEOTIDE SEQUENCE</scope>
    <source>
        <strain evidence="1">GSL018</strain>
    </source>
</reference>
<accession>A0A061QU13</accession>
<gene>
    <name evidence="1" type="ORF">TSPGSL018_25036</name>
</gene>
<dbReference type="AlphaFoldDB" id="A0A061QU13"/>
<evidence type="ECO:0000313" key="1">
    <source>
        <dbReference type="EMBL" id="JAC61841.1"/>
    </source>
</evidence>
<organism evidence="1">
    <name type="scientific">Tetraselmis sp. GSL018</name>
    <dbReference type="NCBI Taxonomy" id="582737"/>
    <lineage>
        <taxon>Eukaryota</taxon>
        <taxon>Viridiplantae</taxon>
        <taxon>Chlorophyta</taxon>
        <taxon>core chlorophytes</taxon>
        <taxon>Chlorodendrophyceae</taxon>
        <taxon>Chlorodendrales</taxon>
        <taxon>Chlorodendraceae</taxon>
        <taxon>Tetraselmis</taxon>
    </lineage>
</organism>
<proteinExistence type="predicted"/>
<protein>
    <submittedName>
        <fullName evidence="1">Uncharacterized protein</fullName>
    </submittedName>
</protein>
<sequence length="89" mass="9599">TVSVDSAEAPSWRGWVGDFAVLFLSKCLPLSQPTVKLATSRGSHDKDRGKVFLVGWGVSNTLKLPWAMSTNLRHLPTTIGTESACRSVA</sequence>
<feature type="non-terminal residue" evidence="1">
    <location>
        <position position="1"/>
    </location>
</feature>
<name>A0A061QU13_9CHLO</name>